<keyword evidence="2" id="KW-1185">Reference proteome</keyword>
<gene>
    <name evidence="1" type="ORF">HanXRQr2_Chr05g0194041</name>
</gene>
<dbReference type="Gramene" id="mRNA:HanXRQr2_Chr05g0194041">
    <property type="protein sequence ID" value="CDS:HanXRQr2_Chr05g0194041.1"/>
    <property type="gene ID" value="HanXRQr2_Chr05g0194041"/>
</dbReference>
<protein>
    <submittedName>
        <fullName evidence="1">Uncharacterized protein</fullName>
    </submittedName>
</protein>
<dbReference type="Proteomes" id="UP000215914">
    <property type="component" value="Unassembled WGS sequence"/>
</dbReference>
<name>A0A9K3NL19_HELAN</name>
<organism evidence="1 2">
    <name type="scientific">Helianthus annuus</name>
    <name type="common">Common sunflower</name>
    <dbReference type="NCBI Taxonomy" id="4232"/>
    <lineage>
        <taxon>Eukaryota</taxon>
        <taxon>Viridiplantae</taxon>
        <taxon>Streptophyta</taxon>
        <taxon>Embryophyta</taxon>
        <taxon>Tracheophyta</taxon>
        <taxon>Spermatophyta</taxon>
        <taxon>Magnoliopsida</taxon>
        <taxon>eudicotyledons</taxon>
        <taxon>Gunneridae</taxon>
        <taxon>Pentapetalae</taxon>
        <taxon>asterids</taxon>
        <taxon>campanulids</taxon>
        <taxon>Asterales</taxon>
        <taxon>Asteraceae</taxon>
        <taxon>Asteroideae</taxon>
        <taxon>Heliantheae alliance</taxon>
        <taxon>Heliantheae</taxon>
        <taxon>Helianthus</taxon>
    </lineage>
</organism>
<dbReference type="AlphaFoldDB" id="A0A9K3NL19"/>
<proteinExistence type="predicted"/>
<accession>A0A9K3NL19</accession>
<reference evidence="1" key="1">
    <citation type="journal article" date="2017" name="Nature">
        <title>The sunflower genome provides insights into oil metabolism, flowering and Asterid evolution.</title>
        <authorList>
            <person name="Badouin H."/>
            <person name="Gouzy J."/>
            <person name="Grassa C.J."/>
            <person name="Murat F."/>
            <person name="Staton S.E."/>
            <person name="Cottret L."/>
            <person name="Lelandais-Briere C."/>
            <person name="Owens G.L."/>
            <person name="Carrere S."/>
            <person name="Mayjonade B."/>
            <person name="Legrand L."/>
            <person name="Gill N."/>
            <person name="Kane N.C."/>
            <person name="Bowers J.E."/>
            <person name="Hubner S."/>
            <person name="Bellec A."/>
            <person name="Berard A."/>
            <person name="Berges H."/>
            <person name="Blanchet N."/>
            <person name="Boniface M.C."/>
            <person name="Brunel D."/>
            <person name="Catrice O."/>
            <person name="Chaidir N."/>
            <person name="Claudel C."/>
            <person name="Donnadieu C."/>
            <person name="Faraut T."/>
            <person name="Fievet G."/>
            <person name="Helmstetter N."/>
            <person name="King M."/>
            <person name="Knapp S.J."/>
            <person name="Lai Z."/>
            <person name="Le Paslier M.C."/>
            <person name="Lippi Y."/>
            <person name="Lorenzon L."/>
            <person name="Mandel J.R."/>
            <person name="Marage G."/>
            <person name="Marchand G."/>
            <person name="Marquand E."/>
            <person name="Bret-Mestries E."/>
            <person name="Morien E."/>
            <person name="Nambeesan S."/>
            <person name="Nguyen T."/>
            <person name="Pegot-Espagnet P."/>
            <person name="Pouilly N."/>
            <person name="Raftis F."/>
            <person name="Sallet E."/>
            <person name="Schiex T."/>
            <person name="Thomas J."/>
            <person name="Vandecasteele C."/>
            <person name="Vares D."/>
            <person name="Vear F."/>
            <person name="Vautrin S."/>
            <person name="Crespi M."/>
            <person name="Mangin B."/>
            <person name="Burke J.M."/>
            <person name="Salse J."/>
            <person name="Munos S."/>
            <person name="Vincourt P."/>
            <person name="Rieseberg L.H."/>
            <person name="Langlade N.B."/>
        </authorList>
    </citation>
    <scope>NUCLEOTIDE SEQUENCE</scope>
    <source>
        <tissue evidence="1">Leaves</tissue>
    </source>
</reference>
<evidence type="ECO:0000313" key="2">
    <source>
        <dbReference type="Proteomes" id="UP000215914"/>
    </source>
</evidence>
<comment type="caution">
    <text evidence="1">The sequence shown here is derived from an EMBL/GenBank/DDBJ whole genome shotgun (WGS) entry which is preliminary data.</text>
</comment>
<dbReference type="Pfam" id="PF14223">
    <property type="entry name" value="Retrotran_gag_2"/>
    <property type="match status" value="1"/>
</dbReference>
<evidence type="ECO:0000313" key="1">
    <source>
        <dbReference type="EMBL" id="KAF5804169.1"/>
    </source>
</evidence>
<reference evidence="1" key="2">
    <citation type="submission" date="2020-06" db="EMBL/GenBank/DDBJ databases">
        <title>Helianthus annuus Genome sequencing and assembly Release 2.</title>
        <authorList>
            <person name="Gouzy J."/>
            <person name="Langlade N."/>
            <person name="Munos S."/>
        </authorList>
    </citation>
    <scope>NUCLEOTIDE SEQUENCE</scope>
    <source>
        <tissue evidence="1">Leaves</tissue>
    </source>
</reference>
<sequence>MEEFMNPFSEMYAFASNGGDDSTNRTNENTPNTRKTLTEALSVESAYGTYNKPPKLLAIEDYNRWVKRFEEWLKAFAYPSWKSLKNGFNNGREDFENMSESEEIEYFVAEQKCLALINQSVREDIISLIDYSNAKDLWDKLQKKCVGTAEIIKNKKKLLKKEFDLFGCLKNESVPKMIERFGHLKLELARHGIVFTQEELVDKLFDSLPDEMDWQYFAMMIKNTIEPSVLTVDLLIEKLESHELEIKKAHKVNHSLYHQNVELYYPKSLIQKT</sequence>
<dbReference type="EMBL" id="MNCJ02000320">
    <property type="protein sequence ID" value="KAF5804169.1"/>
    <property type="molecule type" value="Genomic_DNA"/>
</dbReference>